<evidence type="ECO:0000256" key="1">
    <source>
        <dbReference type="SAM" id="MobiDB-lite"/>
    </source>
</evidence>
<feature type="region of interest" description="Disordered" evidence="1">
    <location>
        <begin position="49"/>
        <end position="110"/>
    </location>
</feature>
<gene>
    <name evidence="2" type="ORF">ACA1_340470</name>
</gene>
<dbReference type="RefSeq" id="XP_004337480.1">
    <property type="nucleotide sequence ID" value="XM_004337432.1"/>
</dbReference>
<evidence type="ECO:0000313" key="3">
    <source>
        <dbReference type="Proteomes" id="UP000011083"/>
    </source>
</evidence>
<protein>
    <submittedName>
        <fullName evidence="2">Uncharacterized protein</fullName>
    </submittedName>
</protein>
<dbReference type="EMBL" id="KB008030">
    <property type="protein sequence ID" value="ELR15467.1"/>
    <property type="molecule type" value="Genomic_DNA"/>
</dbReference>
<evidence type="ECO:0000313" key="2">
    <source>
        <dbReference type="EMBL" id="ELR15467.1"/>
    </source>
</evidence>
<feature type="compositionally biased region" description="Low complexity" evidence="1">
    <location>
        <begin position="49"/>
        <end position="75"/>
    </location>
</feature>
<name>L8GRA0_ACACF</name>
<proteinExistence type="predicted"/>
<dbReference type="KEGG" id="acan:ACA1_340470"/>
<dbReference type="VEuPathDB" id="AmoebaDB:ACA1_340470"/>
<organism evidence="2 3">
    <name type="scientific">Acanthamoeba castellanii (strain ATCC 30010 / Neff)</name>
    <dbReference type="NCBI Taxonomy" id="1257118"/>
    <lineage>
        <taxon>Eukaryota</taxon>
        <taxon>Amoebozoa</taxon>
        <taxon>Discosea</taxon>
        <taxon>Longamoebia</taxon>
        <taxon>Centramoebida</taxon>
        <taxon>Acanthamoebidae</taxon>
        <taxon>Acanthamoeba</taxon>
    </lineage>
</organism>
<dbReference type="GeneID" id="14916109"/>
<reference evidence="2 3" key="1">
    <citation type="journal article" date="2013" name="Genome Biol.">
        <title>Genome of Acanthamoeba castellanii highlights extensive lateral gene transfer and early evolution of tyrosine kinase signaling.</title>
        <authorList>
            <person name="Clarke M."/>
            <person name="Lohan A.J."/>
            <person name="Liu B."/>
            <person name="Lagkouvardos I."/>
            <person name="Roy S."/>
            <person name="Zafar N."/>
            <person name="Bertelli C."/>
            <person name="Schilde C."/>
            <person name="Kianianmomeni A."/>
            <person name="Burglin T.R."/>
            <person name="Frech C."/>
            <person name="Turcotte B."/>
            <person name="Kopec K.O."/>
            <person name="Synnott J.M."/>
            <person name="Choo C."/>
            <person name="Paponov I."/>
            <person name="Finkler A."/>
            <person name="Soon Heng Tan C."/>
            <person name="Hutchins A.P."/>
            <person name="Weinmeier T."/>
            <person name="Rattei T."/>
            <person name="Chu J.S."/>
            <person name="Gimenez G."/>
            <person name="Irimia M."/>
            <person name="Rigden D.J."/>
            <person name="Fitzpatrick D.A."/>
            <person name="Lorenzo-Morales J."/>
            <person name="Bateman A."/>
            <person name="Chiu C.H."/>
            <person name="Tang P."/>
            <person name="Hegemann P."/>
            <person name="Fromm H."/>
            <person name="Raoult D."/>
            <person name="Greub G."/>
            <person name="Miranda-Saavedra D."/>
            <person name="Chen N."/>
            <person name="Nash P."/>
            <person name="Ginger M.L."/>
            <person name="Horn M."/>
            <person name="Schaap P."/>
            <person name="Caler L."/>
            <person name="Loftus B."/>
        </authorList>
    </citation>
    <scope>NUCLEOTIDE SEQUENCE [LARGE SCALE GENOMIC DNA]</scope>
    <source>
        <strain evidence="2 3">Neff</strain>
    </source>
</reference>
<keyword evidence="3" id="KW-1185">Reference proteome</keyword>
<sequence length="200" mass="21005">MDRSATFTDDEDDSGMSDSEGGPASSEAMLAKYLPFLAPVATKVVAQAMATDARSAAADSSPSSSSPSSAAALASPRVGAGSLPSPRAGFASAPFGVDEDDDPNLPEGATGEETQDAILSLIESESLGPTFRRRSRNAQPVGGAPQMNKGIAMQQMRCLQRVYLFGNTSYVLLFQAMDATFDEEWALAAPIMRSFQFFSS</sequence>
<accession>L8GRA0</accession>
<dbReference type="Proteomes" id="UP000011083">
    <property type="component" value="Unassembled WGS sequence"/>
</dbReference>
<feature type="region of interest" description="Disordered" evidence="1">
    <location>
        <begin position="1"/>
        <end position="25"/>
    </location>
</feature>
<dbReference type="AlphaFoldDB" id="L8GRA0"/>